<dbReference type="Proteomes" id="UP000000822">
    <property type="component" value="Chromosome"/>
</dbReference>
<dbReference type="STRING" id="221109.gene:10732614"/>
<evidence type="ECO:0000313" key="3">
    <source>
        <dbReference type="Proteomes" id="UP000000822"/>
    </source>
</evidence>
<keyword evidence="1" id="KW-1133">Transmembrane helix</keyword>
<accession>Q8ET52</accession>
<proteinExistence type="predicted"/>
<dbReference type="HOGENOM" id="CLU_2260876_0_0_9"/>
<keyword evidence="1" id="KW-0812">Transmembrane</keyword>
<protein>
    <submittedName>
        <fullName evidence="2">Uncharacterized protein</fullName>
    </submittedName>
</protein>
<dbReference type="KEGG" id="oih:OB0411"/>
<dbReference type="AlphaFoldDB" id="Q8ET52"/>
<keyword evidence="3" id="KW-1185">Reference proteome</keyword>
<gene>
    <name evidence="2" type="ordered locus">OB0411</name>
</gene>
<reference evidence="2 3" key="1">
    <citation type="journal article" date="2001" name="FEMS Microbiol. Lett.">
        <title>Oceanobacillus iheyensis gen. nov., sp. nov., a deep-sea extremely halotolerant and alkaliphilic species isolated from a depth of 1050 m on the Iheya Ridge.</title>
        <authorList>
            <person name="Lu J."/>
            <person name="Nogi Y."/>
            <person name="Takami H."/>
        </authorList>
    </citation>
    <scope>NUCLEOTIDE SEQUENCE [LARGE SCALE GENOMIC DNA]</scope>
    <source>
        <strain evidence="3">DSM 14371 / CIP 107618 / JCM 11309 / KCTC 3954 / HTE831</strain>
    </source>
</reference>
<feature type="transmembrane region" description="Helical" evidence="1">
    <location>
        <begin position="12"/>
        <end position="29"/>
    </location>
</feature>
<feature type="transmembrane region" description="Helical" evidence="1">
    <location>
        <begin position="66"/>
        <end position="88"/>
    </location>
</feature>
<evidence type="ECO:0000256" key="1">
    <source>
        <dbReference type="SAM" id="Phobius"/>
    </source>
</evidence>
<reference evidence="2 3" key="2">
    <citation type="journal article" date="2002" name="Nucleic Acids Res.">
        <title>Genome sequence of Oceanobacillus iheyensis isolated from the Iheya Ridge and its unexpected adaptive capabilities to extreme environments.</title>
        <authorList>
            <person name="Takami H."/>
            <person name="Takaki Y."/>
            <person name="Uchiyama I."/>
        </authorList>
    </citation>
    <scope>NUCLEOTIDE SEQUENCE [LARGE SCALE GENOMIC DNA]</scope>
    <source>
        <strain evidence="3">DSM 14371 / CIP 107618 / JCM 11309 / KCTC 3954 / HTE831</strain>
    </source>
</reference>
<dbReference type="EMBL" id="BA000028">
    <property type="protein sequence ID" value="BAC12367.1"/>
    <property type="molecule type" value="Genomic_DNA"/>
</dbReference>
<evidence type="ECO:0000313" key="2">
    <source>
        <dbReference type="EMBL" id="BAC12367.1"/>
    </source>
</evidence>
<sequence>MLNIKKTSLNSFFDIRFVFLIISCVYFIFNFSVIFMIRIILPVNIILLATLYRLDPSIFSTSNPCLYFHSLFFIFYSVVNIIFNLNIYCYNRIIRINRMVRIF</sequence>
<organism evidence="2 3">
    <name type="scientific">Oceanobacillus iheyensis (strain DSM 14371 / CIP 107618 / JCM 11309 / KCTC 3954 / HTE831)</name>
    <dbReference type="NCBI Taxonomy" id="221109"/>
    <lineage>
        <taxon>Bacteria</taxon>
        <taxon>Bacillati</taxon>
        <taxon>Bacillota</taxon>
        <taxon>Bacilli</taxon>
        <taxon>Bacillales</taxon>
        <taxon>Bacillaceae</taxon>
        <taxon>Oceanobacillus</taxon>
    </lineage>
</organism>
<name>Q8ET52_OCEIH</name>
<keyword evidence="1" id="KW-0472">Membrane</keyword>